<dbReference type="Proteomes" id="UP000095282">
    <property type="component" value="Unplaced"/>
</dbReference>
<feature type="compositionally biased region" description="Acidic residues" evidence="1">
    <location>
        <begin position="52"/>
        <end position="62"/>
    </location>
</feature>
<reference evidence="3" key="1">
    <citation type="submission" date="2016-11" db="UniProtKB">
        <authorList>
            <consortium name="WormBaseParasite"/>
        </authorList>
    </citation>
    <scope>IDENTIFICATION</scope>
</reference>
<evidence type="ECO:0000256" key="1">
    <source>
        <dbReference type="SAM" id="MobiDB-lite"/>
    </source>
</evidence>
<dbReference type="WBParaSite" id="Csp11.Scaffold478.g1788.t1">
    <property type="protein sequence ID" value="Csp11.Scaffold478.g1788.t1"/>
    <property type="gene ID" value="Csp11.Scaffold478.g1788"/>
</dbReference>
<dbReference type="STRING" id="1561998.A0A1I7T2H4"/>
<accession>A0A1I7T2H4</accession>
<evidence type="ECO:0000313" key="2">
    <source>
        <dbReference type="Proteomes" id="UP000095282"/>
    </source>
</evidence>
<proteinExistence type="predicted"/>
<evidence type="ECO:0000313" key="3">
    <source>
        <dbReference type="WBParaSite" id="Csp11.Scaffold478.g1788.t1"/>
    </source>
</evidence>
<dbReference type="eggNOG" id="ENOG502S9FI">
    <property type="taxonomic scope" value="Eukaryota"/>
</dbReference>
<organism evidence="2 3">
    <name type="scientific">Caenorhabditis tropicalis</name>
    <dbReference type="NCBI Taxonomy" id="1561998"/>
    <lineage>
        <taxon>Eukaryota</taxon>
        <taxon>Metazoa</taxon>
        <taxon>Ecdysozoa</taxon>
        <taxon>Nematoda</taxon>
        <taxon>Chromadorea</taxon>
        <taxon>Rhabditida</taxon>
        <taxon>Rhabditina</taxon>
        <taxon>Rhabditomorpha</taxon>
        <taxon>Rhabditoidea</taxon>
        <taxon>Rhabditidae</taxon>
        <taxon>Peloderinae</taxon>
        <taxon>Caenorhabditis</taxon>
    </lineage>
</organism>
<protein>
    <submittedName>
        <fullName evidence="3">SAP domain-containing protein</fullName>
    </submittedName>
</protein>
<sequence length="154" mass="17264">MAVSPKKTIAKKTTPKKSMDFMNDNEEDGVDADKTLNISNDERETGNICGDDVGDDEDEEETTGSSDDGQSNIIALRTLFLTWIRQKQNSVLHEHVLSLQPVSLEEMLIRLEKAEGPLGRIGKSKLVKVLEMLKITYQLPQTAQKARGGFKRRF</sequence>
<name>A0A1I7T2H4_9PELO</name>
<feature type="region of interest" description="Disordered" evidence="1">
    <location>
        <begin position="1"/>
        <end position="69"/>
    </location>
</feature>
<dbReference type="AlphaFoldDB" id="A0A1I7T2H4"/>
<keyword evidence="2" id="KW-1185">Reference proteome</keyword>